<dbReference type="AlphaFoldDB" id="A0A8E7IVF7"/>
<dbReference type="GO" id="GO:0022627">
    <property type="term" value="C:cytosolic small ribosomal subunit"/>
    <property type="evidence" value="ECO:0007669"/>
    <property type="project" value="TreeGrafter"/>
</dbReference>
<organism evidence="4">
    <name type="scientific">Ombrophytum subterraneum</name>
    <dbReference type="NCBI Taxonomy" id="50155"/>
    <lineage>
        <taxon>Eukaryota</taxon>
        <taxon>Viridiplantae</taxon>
        <taxon>Streptophyta</taxon>
        <taxon>Embryophyta</taxon>
        <taxon>Tracheophyta</taxon>
        <taxon>Spermatophyta</taxon>
        <taxon>Magnoliopsida</taxon>
        <taxon>eudicotyledons</taxon>
        <taxon>Gunneridae</taxon>
        <taxon>Pentapetalae</taxon>
        <taxon>Santalales</taxon>
        <taxon>Balanophoraceae</taxon>
        <taxon>Ombrophytum</taxon>
    </lineage>
</organism>
<dbReference type="PANTHER" id="PTHR11760:SF19">
    <property type="entry name" value="SMALL RIBOSOMAL SUBUNIT PROTEIN US3C"/>
    <property type="match status" value="1"/>
</dbReference>
<evidence type="ECO:0000256" key="1">
    <source>
        <dbReference type="ARBA" id="ARBA00022884"/>
    </source>
</evidence>
<dbReference type="NCBIfam" id="TIGR01009">
    <property type="entry name" value="rpsC_bact"/>
    <property type="match status" value="1"/>
</dbReference>
<protein>
    <recommendedName>
        <fullName evidence="2">Small ribosomal subunit protein uS3c</fullName>
    </recommendedName>
</protein>
<dbReference type="InterPro" id="IPR005704">
    <property type="entry name" value="Ribosomal_uS3_bac-typ"/>
</dbReference>
<keyword evidence="4" id="KW-0689">Ribosomal protein</keyword>
<geneLocation type="plastid" evidence="4"/>
<reference evidence="4" key="1">
    <citation type="submission" date="2020-07" db="EMBL/GenBank/DDBJ databases">
        <title>Plastomes in the holoparasitic family Balanophoraceae: extremely high AT content, severe gene content reduction, and two independent genetic code changes.</title>
        <authorList>
            <person name="Ceriotti L.F."/>
            <person name="Roulet M.E."/>
            <person name="Sanchez-Puerta M.V."/>
        </authorList>
    </citation>
    <scope>NUCLEOTIDE SEQUENCE</scope>
    <source>
        <tissue evidence="4">Tuber</tissue>
    </source>
</reference>
<keyword evidence="1" id="KW-0694">RNA-binding</keyword>
<evidence type="ECO:0000313" key="4">
    <source>
        <dbReference type="EMBL" id="QVX31436.1"/>
    </source>
</evidence>
<dbReference type="GO" id="GO:0006412">
    <property type="term" value="P:translation"/>
    <property type="evidence" value="ECO:0007669"/>
    <property type="project" value="InterPro"/>
</dbReference>
<dbReference type="PANTHER" id="PTHR11760">
    <property type="entry name" value="30S/40S RIBOSOMAL PROTEIN S3"/>
    <property type="match status" value="1"/>
</dbReference>
<evidence type="ECO:0000259" key="3">
    <source>
        <dbReference type="Pfam" id="PF00189"/>
    </source>
</evidence>
<dbReference type="GO" id="GO:0003735">
    <property type="term" value="F:structural constituent of ribosome"/>
    <property type="evidence" value="ECO:0007669"/>
    <property type="project" value="InterPro"/>
</dbReference>
<dbReference type="Pfam" id="PF00189">
    <property type="entry name" value="Ribosomal_S3_C"/>
    <property type="match status" value="1"/>
</dbReference>
<proteinExistence type="inferred from homology"/>
<evidence type="ECO:0000256" key="2">
    <source>
        <dbReference type="ARBA" id="ARBA00035154"/>
    </source>
</evidence>
<feature type="domain" description="Small ribosomal subunit protein uS3 C-terminal" evidence="3">
    <location>
        <begin position="127"/>
        <end position="209"/>
    </location>
</feature>
<dbReference type="EMBL" id="MT834847">
    <property type="protein sequence ID" value="QVX31436.1"/>
    <property type="molecule type" value="Genomic_DNA"/>
</dbReference>
<sequence>MVKNINPLIFRLIINQNHYSIWFIIKKSYFINIKEDNKIRNYINIFLKKEKYIIIYEIFYIKIKKFLNLIKIIIYIGIKNFLIKNIKKKLNKIRIKIKKKINYTNFNIEIIKIINIYEYPNIISKFIIKQLKKKVSFFKIIKKTIELTENTCIKGIKIKISGKIFNKEIKNNEWFKEGIIPLQTIKSKVYFCLYKIKTIYGILSIKVWIFF</sequence>
<keyword evidence="4" id="KW-0934">Plastid</keyword>
<keyword evidence="4" id="KW-0687">Ribonucleoprotein</keyword>
<name>A0A8E7IVF7_9MAGN</name>
<dbReference type="GO" id="GO:0003723">
    <property type="term" value="F:RNA binding"/>
    <property type="evidence" value="ECO:0007669"/>
    <property type="project" value="UniProtKB-KW"/>
</dbReference>
<gene>
    <name evidence="4" type="primary">rps3</name>
</gene>
<accession>A0A8E7IVF7</accession>
<dbReference type="InterPro" id="IPR001351">
    <property type="entry name" value="Ribosomal_uS3_C"/>
</dbReference>
<dbReference type="HAMAP" id="MF_01309_B">
    <property type="entry name" value="Ribosomal_uS3_B"/>
    <property type="match status" value="1"/>
</dbReference>
<dbReference type="InterPro" id="IPR057258">
    <property type="entry name" value="Ribosomal_uS3"/>
</dbReference>